<evidence type="ECO:0000313" key="9">
    <source>
        <dbReference type="EMBL" id="KAK9391336.1"/>
    </source>
</evidence>
<dbReference type="InterPro" id="IPR038286">
    <property type="entry name" value="IPK_sf"/>
</dbReference>
<evidence type="ECO:0000256" key="2">
    <source>
        <dbReference type="ARBA" id="ARBA00022679"/>
    </source>
</evidence>
<reference evidence="9 10" key="1">
    <citation type="journal article" date="2024" name="Proc. Natl. Acad. Sci. U.S.A.">
        <title>The genetic regulatory architecture and epigenomic basis for age-related changes in rattlesnake venom.</title>
        <authorList>
            <person name="Hogan M.P."/>
            <person name="Holding M.L."/>
            <person name="Nystrom G.S."/>
            <person name="Colston T.J."/>
            <person name="Bartlett D.A."/>
            <person name="Mason A.J."/>
            <person name="Ellsworth S.A."/>
            <person name="Rautsaw R.M."/>
            <person name="Lawrence K.C."/>
            <person name="Strickland J.L."/>
            <person name="He B."/>
            <person name="Fraser P."/>
            <person name="Margres M.J."/>
            <person name="Gilbert D.M."/>
            <person name="Gibbs H.L."/>
            <person name="Parkinson C.L."/>
            <person name="Rokyta D.R."/>
        </authorList>
    </citation>
    <scope>NUCLEOTIDE SEQUENCE [LARGE SCALE GENOMIC DNA]</scope>
    <source>
        <strain evidence="9">DRR0105</strain>
    </source>
</reference>
<dbReference type="GO" id="GO:0005524">
    <property type="term" value="F:ATP binding"/>
    <property type="evidence" value="ECO:0007669"/>
    <property type="project" value="UniProtKB-KW"/>
</dbReference>
<evidence type="ECO:0000256" key="3">
    <source>
        <dbReference type="ARBA" id="ARBA00022741"/>
    </source>
</evidence>
<keyword evidence="2 7" id="KW-0808">Transferase</keyword>
<dbReference type="Gene3D" id="3.30.470.160">
    <property type="entry name" value="Inositol polyphosphate kinase"/>
    <property type="match status" value="1"/>
</dbReference>
<name>A0AAW1ANL7_CROAD</name>
<feature type="region of interest" description="Disordered" evidence="8">
    <location>
        <begin position="58"/>
        <end position="116"/>
    </location>
</feature>
<dbReference type="Proteomes" id="UP001474421">
    <property type="component" value="Unassembled WGS sequence"/>
</dbReference>
<dbReference type="PANTHER" id="PTHR12400:SF105">
    <property type="entry name" value="KINASE"/>
    <property type="match status" value="1"/>
</dbReference>
<comment type="catalytic activity">
    <reaction evidence="6">
        <text>1D-myo-inositol 1,4,5-trisphosphate + ATP = 1D-myo-inositol 1,3,4,5-tetrakisphosphate + ADP + H(+)</text>
        <dbReference type="Rhea" id="RHEA:11020"/>
        <dbReference type="ChEBI" id="CHEBI:15378"/>
        <dbReference type="ChEBI" id="CHEBI:30616"/>
        <dbReference type="ChEBI" id="CHEBI:57895"/>
        <dbReference type="ChEBI" id="CHEBI:203600"/>
        <dbReference type="ChEBI" id="CHEBI:456216"/>
        <dbReference type="EC" id="2.7.1.127"/>
    </reaction>
    <physiologicalReaction direction="left-to-right" evidence="6">
        <dbReference type="Rhea" id="RHEA:11021"/>
    </physiologicalReaction>
</comment>
<evidence type="ECO:0000256" key="7">
    <source>
        <dbReference type="RuleBase" id="RU363090"/>
    </source>
</evidence>
<evidence type="ECO:0000256" key="1">
    <source>
        <dbReference type="ARBA" id="ARBA00007374"/>
    </source>
</evidence>
<dbReference type="GO" id="GO:0005634">
    <property type="term" value="C:nucleus"/>
    <property type="evidence" value="ECO:0007669"/>
    <property type="project" value="TreeGrafter"/>
</dbReference>
<dbReference type="GO" id="GO:0008440">
    <property type="term" value="F:inositol-1,4,5-trisphosphate 3-kinase activity"/>
    <property type="evidence" value="ECO:0007669"/>
    <property type="project" value="UniProtKB-EC"/>
</dbReference>
<keyword evidence="10" id="KW-1185">Reference proteome</keyword>
<dbReference type="EMBL" id="JAOTOJ010000019">
    <property type="protein sequence ID" value="KAK9391336.1"/>
    <property type="molecule type" value="Genomic_DNA"/>
</dbReference>
<dbReference type="FunFam" id="3.30.470.160:FF:000001">
    <property type="entry name" value="Kinase"/>
    <property type="match status" value="1"/>
</dbReference>
<dbReference type="Pfam" id="PF03770">
    <property type="entry name" value="IPK"/>
    <property type="match status" value="1"/>
</dbReference>
<gene>
    <name evidence="9" type="ORF">NXF25_018666</name>
</gene>
<dbReference type="GO" id="GO:0000828">
    <property type="term" value="F:inositol hexakisphosphate kinase activity"/>
    <property type="evidence" value="ECO:0007669"/>
    <property type="project" value="TreeGrafter"/>
</dbReference>
<keyword evidence="4 7" id="KW-0418">Kinase</keyword>
<sequence length="433" mass="47855">MEWIPASSGSLLQPTEAEGWEAAEPPSDPARTTEATEGGAQLCRGAFSSNGLQTCQGPPPCLLGQMTSGEPPGPSPSRVSQAPGLPFDRSVSGSSTCSSLASSSQESDDVFSDAEGKSVTAKKRVLRKTKSWKTFFTMVHWSLRRRSSWVQLAGHEGNFKPSEGGLILKKFSAVEAACLSELMTDVLRPFVPAYHGVAEVGEQRYIQMDDLLLGLQNPSIMDCKMGTRTYLEDEVSKSHPRSAPRRDLYQKMVKIDPWAPTPEEHSQGAITKPRYMQWRENTSSSTSLGFRIEGVTIEGGAVQRDFKQTRSQDQIIEIFLQFVKNRVDVLKIYLARLENLRQALDKSNFFKRHEVIGSSLLFLHGQKGQASIWMIDFGKTLPAPAHIHLRHNVAWTPGSHEDGYLIGLQHLAHTIQVTLARAEQSQEPVLGLS</sequence>
<protein>
    <recommendedName>
        <fullName evidence="7">Kinase</fullName>
        <ecNumber evidence="7">2.7.-.-</ecNumber>
    </recommendedName>
</protein>
<dbReference type="GO" id="GO:0005737">
    <property type="term" value="C:cytoplasm"/>
    <property type="evidence" value="ECO:0007669"/>
    <property type="project" value="TreeGrafter"/>
</dbReference>
<evidence type="ECO:0000256" key="5">
    <source>
        <dbReference type="ARBA" id="ARBA00022840"/>
    </source>
</evidence>
<keyword evidence="5" id="KW-0067">ATP-binding</keyword>
<dbReference type="PANTHER" id="PTHR12400">
    <property type="entry name" value="INOSITOL POLYPHOSPHATE KINASE"/>
    <property type="match status" value="1"/>
</dbReference>
<dbReference type="GO" id="GO:0032958">
    <property type="term" value="P:inositol phosphate biosynthetic process"/>
    <property type="evidence" value="ECO:0007669"/>
    <property type="project" value="InterPro"/>
</dbReference>
<proteinExistence type="inferred from homology"/>
<dbReference type="AlphaFoldDB" id="A0AAW1ANL7"/>
<accession>A0AAW1ANL7</accession>
<evidence type="ECO:0000256" key="4">
    <source>
        <dbReference type="ARBA" id="ARBA00022777"/>
    </source>
</evidence>
<keyword evidence="3" id="KW-0547">Nucleotide-binding</keyword>
<organism evidence="9 10">
    <name type="scientific">Crotalus adamanteus</name>
    <name type="common">Eastern diamondback rattlesnake</name>
    <dbReference type="NCBI Taxonomy" id="8729"/>
    <lineage>
        <taxon>Eukaryota</taxon>
        <taxon>Metazoa</taxon>
        <taxon>Chordata</taxon>
        <taxon>Craniata</taxon>
        <taxon>Vertebrata</taxon>
        <taxon>Euteleostomi</taxon>
        <taxon>Lepidosauria</taxon>
        <taxon>Squamata</taxon>
        <taxon>Bifurcata</taxon>
        <taxon>Unidentata</taxon>
        <taxon>Episquamata</taxon>
        <taxon>Toxicofera</taxon>
        <taxon>Serpentes</taxon>
        <taxon>Colubroidea</taxon>
        <taxon>Viperidae</taxon>
        <taxon>Crotalinae</taxon>
        <taxon>Crotalus</taxon>
    </lineage>
</organism>
<feature type="compositionally biased region" description="Low complexity" evidence="8">
    <location>
        <begin position="90"/>
        <end position="105"/>
    </location>
</feature>
<dbReference type="EC" id="2.7.-.-" evidence="7"/>
<evidence type="ECO:0000313" key="10">
    <source>
        <dbReference type="Proteomes" id="UP001474421"/>
    </source>
</evidence>
<dbReference type="SUPFAM" id="SSF56104">
    <property type="entry name" value="SAICAR synthase-like"/>
    <property type="match status" value="1"/>
</dbReference>
<dbReference type="GO" id="GO:0046854">
    <property type="term" value="P:phosphatidylinositol phosphate biosynthetic process"/>
    <property type="evidence" value="ECO:0007669"/>
    <property type="project" value="TreeGrafter"/>
</dbReference>
<comment type="similarity">
    <text evidence="1 7">Belongs to the inositol phosphokinase (IPK) family.</text>
</comment>
<feature type="region of interest" description="Disordered" evidence="8">
    <location>
        <begin position="1"/>
        <end position="43"/>
    </location>
</feature>
<comment type="caution">
    <text evidence="9">The sequence shown here is derived from an EMBL/GenBank/DDBJ whole genome shotgun (WGS) entry which is preliminary data.</text>
</comment>
<evidence type="ECO:0000256" key="6">
    <source>
        <dbReference type="ARBA" id="ARBA00051963"/>
    </source>
</evidence>
<dbReference type="InterPro" id="IPR005522">
    <property type="entry name" value="IPK"/>
</dbReference>
<evidence type="ECO:0000256" key="8">
    <source>
        <dbReference type="SAM" id="MobiDB-lite"/>
    </source>
</evidence>